<dbReference type="PANTHER" id="PTHR33930:SF2">
    <property type="entry name" value="BLR3452 PROTEIN"/>
    <property type="match status" value="1"/>
</dbReference>
<dbReference type="Gene3D" id="1.20.1290.10">
    <property type="entry name" value="AhpD-like"/>
    <property type="match status" value="1"/>
</dbReference>
<dbReference type="RefSeq" id="WP_085800175.1">
    <property type="nucleotide sequence ID" value="NZ_FWXB01000006.1"/>
</dbReference>
<dbReference type="InterPro" id="IPR003779">
    <property type="entry name" value="CMD-like"/>
</dbReference>
<dbReference type="Proteomes" id="UP000193224">
    <property type="component" value="Unassembled WGS sequence"/>
</dbReference>
<keyword evidence="3" id="KW-1185">Reference proteome</keyword>
<dbReference type="OrthoDB" id="3824300at2"/>
<dbReference type="AlphaFoldDB" id="A0A1X7BRB6"/>
<dbReference type="InterPro" id="IPR029032">
    <property type="entry name" value="AhpD-like"/>
</dbReference>
<gene>
    <name evidence="2" type="ORF">ROA7745_02049</name>
</gene>
<evidence type="ECO:0000313" key="3">
    <source>
        <dbReference type="Proteomes" id="UP000193224"/>
    </source>
</evidence>
<dbReference type="PANTHER" id="PTHR33930">
    <property type="entry name" value="ALKYL HYDROPEROXIDE REDUCTASE AHPD"/>
    <property type="match status" value="1"/>
</dbReference>
<sequence>MTEKTYPSTEAQRQTDDWNPMWDMLAEMDPDYLEAFLAFRAVPQKNGPLPQKTKELIFIAINAATTHLWAPGVRRHMQNALREGATKEEILEVLQLTSIMGVHSMALGAPILNEEWEKMNG</sequence>
<dbReference type="Pfam" id="PF02627">
    <property type="entry name" value="CMD"/>
    <property type="match status" value="1"/>
</dbReference>
<evidence type="ECO:0000313" key="2">
    <source>
        <dbReference type="EMBL" id="SMC12226.1"/>
    </source>
</evidence>
<organism evidence="2 3">
    <name type="scientific">Roseovarius aestuarii</name>
    <dbReference type="NCBI Taxonomy" id="475083"/>
    <lineage>
        <taxon>Bacteria</taxon>
        <taxon>Pseudomonadati</taxon>
        <taxon>Pseudomonadota</taxon>
        <taxon>Alphaproteobacteria</taxon>
        <taxon>Rhodobacterales</taxon>
        <taxon>Roseobacteraceae</taxon>
        <taxon>Roseovarius</taxon>
    </lineage>
</organism>
<dbReference type="EMBL" id="FWXB01000006">
    <property type="protein sequence ID" value="SMC12226.1"/>
    <property type="molecule type" value="Genomic_DNA"/>
</dbReference>
<dbReference type="GO" id="GO:0051920">
    <property type="term" value="F:peroxiredoxin activity"/>
    <property type="evidence" value="ECO:0007669"/>
    <property type="project" value="InterPro"/>
</dbReference>
<evidence type="ECO:0000259" key="1">
    <source>
        <dbReference type="Pfam" id="PF02627"/>
    </source>
</evidence>
<feature type="domain" description="Carboxymuconolactone decarboxylase-like" evidence="1">
    <location>
        <begin position="30"/>
        <end position="99"/>
    </location>
</feature>
<reference evidence="2 3" key="1">
    <citation type="submission" date="2017-03" db="EMBL/GenBank/DDBJ databases">
        <authorList>
            <person name="Afonso C.L."/>
            <person name="Miller P.J."/>
            <person name="Scott M.A."/>
            <person name="Spackman E."/>
            <person name="Goraichik I."/>
            <person name="Dimitrov K.M."/>
            <person name="Suarez D.L."/>
            <person name="Swayne D.E."/>
        </authorList>
    </citation>
    <scope>NUCLEOTIDE SEQUENCE [LARGE SCALE GENOMIC DNA]</scope>
    <source>
        <strain evidence="2 3">CECT 7745</strain>
    </source>
</reference>
<dbReference type="SUPFAM" id="SSF69118">
    <property type="entry name" value="AhpD-like"/>
    <property type="match status" value="1"/>
</dbReference>
<proteinExistence type="predicted"/>
<accession>A0A1X7BRB6</accession>
<name>A0A1X7BRB6_9RHOB</name>
<protein>
    <submittedName>
        <fullName evidence="2">Carboxymuconolactone decarboxylase family protein</fullName>
    </submittedName>
</protein>